<evidence type="ECO:0000313" key="2">
    <source>
        <dbReference type="EMBL" id="MBC5673593.1"/>
    </source>
</evidence>
<accession>A0ABR7FFC8</accession>
<protein>
    <submittedName>
        <fullName evidence="2">Uncharacterized protein</fullName>
    </submittedName>
</protein>
<organism evidence="2 3">
    <name type="scientific">Blautia celeris</name>
    <dbReference type="NCBI Taxonomy" id="2763026"/>
    <lineage>
        <taxon>Bacteria</taxon>
        <taxon>Bacillati</taxon>
        <taxon>Bacillota</taxon>
        <taxon>Clostridia</taxon>
        <taxon>Lachnospirales</taxon>
        <taxon>Lachnospiraceae</taxon>
        <taxon>Blautia</taxon>
    </lineage>
</organism>
<sequence>MIIVGLLCVSSVMPVGAASDTEVAQAASEFVFRQQCMSLVNTLDDTVELGRAEVGISDVPITQEILDNCIATSTDENGKETVLEVKATIRDLGTVTRSANEDSSHLYALTAVASE</sequence>
<evidence type="ECO:0000256" key="1">
    <source>
        <dbReference type="SAM" id="SignalP"/>
    </source>
</evidence>
<dbReference type="EMBL" id="JACOOU010000007">
    <property type="protein sequence ID" value="MBC5673593.1"/>
    <property type="molecule type" value="Genomic_DNA"/>
</dbReference>
<reference evidence="2 3" key="1">
    <citation type="submission" date="2020-08" db="EMBL/GenBank/DDBJ databases">
        <title>Genome public.</title>
        <authorList>
            <person name="Liu C."/>
            <person name="Sun Q."/>
        </authorList>
    </citation>
    <scope>NUCLEOTIDE SEQUENCE [LARGE SCALE GENOMIC DNA]</scope>
    <source>
        <strain evidence="2 3">NSJ-34</strain>
    </source>
</reference>
<proteinExistence type="predicted"/>
<keyword evidence="1" id="KW-0732">Signal</keyword>
<keyword evidence="3" id="KW-1185">Reference proteome</keyword>
<feature type="signal peptide" evidence="1">
    <location>
        <begin position="1"/>
        <end position="17"/>
    </location>
</feature>
<evidence type="ECO:0000313" key="3">
    <source>
        <dbReference type="Proteomes" id="UP000654573"/>
    </source>
</evidence>
<comment type="caution">
    <text evidence="2">The sequence shown here is derived from an EMBL/GenBank/DDBJ whole genome shotgun (WGS) entry which is preliminary data.</text>
</comment>
<gene>
    <name evidence="2" type="ORF">H8S76_15195</name>
</gene>
<name>A0ABR7FFC8_9FIRM</name>
<feature type="chain" id="PRO_5045957073" evidence="1">
    <location>
        <begin position="18"/>
        <end position="115"/>
    </location>
</feature>
<dbReference type="RefSeq" id="WP_054353540.1">
    <property type="nucleotide sequence ID" value="NZ_JACOOU010000007.1"/>
</dbReference>
<dbReference type="Proteomes" id="UP000654573">
    <property type="component" value="Unassembled WGS sequence"/>
</dbReference>